<dbReference type="PANTHER" id="PTHR18841:SF2">
    <property type="entry name" value="VITELLINE MEMBRANE OUTER LAYER PROTEIN 1 HOMOLOG"/>
    <property type="match status" value="1"/>
</dbReference>
<proteinExistence type="predicted"/>
<dbReference type="Ensembl" id="ENSLLTT00000020610.1">
    <property type="protein sequence ID" value="ENSLLTP00000019872.1"/>
    <property type="gene ID" value="ENSLLTG00000014924.1"/>
</dbReference>
<organism evidence="2 3">
    <name type="scientific">Laticauda laticaudata</name>
    <name type="common">Blue-ringed sea krait</name>
    <name type="synonym">Blue-lipped sea krait</name>
    <dbReference type="NCBI Taxonomy" id="8630"/>
    <lineage>
        <taxon>Eukaryota</taxon>
        <taxon>Metazoa</taxon>
        <taxon>Chordata</taxon>
        <taxon>Craniata</taxon>
        <taxon>Vertebrata</taxon>
        <taxon>Euteleostomi</taxon>
        <taxon>Lepidosauria</taxon>
        <taxon>Squamata</taxon>
        <taxon>Bifurcata</taxon>
        <taxon>Unidentata</taxon>
        <taxon>Episquamata</taxon>
        <taxon>Toxicofera</taxon>
        <taxon>Serpentes</taxon>
        <taxon>Colubroidea</taxon>
        <taxon>Elapidae</taxon>
        <taxon>Laticaudinae</taxon>
        <taxon>Laticauda</taxon>
    </lineage>
</organism>
<evidence type="ECO:0000256" key="1">
    <source>
        <dbReference type="SAM" id="Phobius"/>
    </source>
</evidence>
<protein>
    <recommendedName>
        <fullName evidence="4">Vitelline membrane outer layer protein 1</fullName>
    </recommendedName>
</protein>
<dbReference type="Pfam" id="PF03762">
    <property type="entry name" value="VOMI"/>
    <property type="match status" value="1"/>
</dbReference>
<dbReference type="Gene3D" id="2.100.10.20">
    <property type="entry name" value="Vitelline membrane outer layer protein I (VOMI)"/>
    <property type="match status" value="1"/>
</dbReference>
<evidence type="ECO:0000313" key="2">
    <source>
        <dbReference type="Ensembl" id="ENSLLTP00000019872.1"/>
    </source>
</evidence>
<evidence type="ECO:0008006" key="4">
    <source>
        <dbReference type="Google" id="ProtNLM"/>
    </source>
</evidence>
<dbReference type="AlphaFoldDB" id="A0A8C5SLT1"/>
<dbReference type="Proteomes" id="UP000694406">
    <property type="component" value="Unplaced"/>
</dbReference>
<keyword evidence="3" id="KW-1185">Reference proteome</keyword>
<feature type="transmembrane region" description="Helical" evidence="1">
    <location>
        <begin position="72"/>
        <end position="89"/>
    </location>
</feature>
<sequence>LQLPWKAQLQLKNITLLLNISCCMWNTESRKFSSVLSVPNGGSWGEWGPASFCSYGYANGFSLKVKVYFSDAPLLLNILLCLCIIAFFGRWRTWTRKRLCPGGYLVTFSMRVEPHQKILDDTAVNNIGFKCSGGANLIGFGTKWGKFGPWSDRCSIGICGMKTRVEDAQGISDDTALNDVAFYCC</sequence>
<name>A0A8C5SLT1_LATLA</name>
<dbReference type="InterPro" id="IPR036706">
    <property type="entry name" value="VOMI_sf"/>
</dbReference>
<evidence type="ECO:0000313" key="3">
    <source>
        <dbReference type="Proteomes" id="UP000694406"/>
    </source>
</evidence>
<keyword evidence="1" id="KW-0812">Transmembrane</keyword>
<accession>A0A8C5SLT1</accession>
<reference evidence="2" key="1">
    <citation type="submission" date="2025-08" db="UniProtKB">
        <authorList>
            <consortium name="Ensembl"/>
        </authorList>
    </citation>
    <scope>IDENTIFICATION</scope>
</reference>
<dbReference type="GO" id="GO:0005615">
    <property type="term" value="C:extracellular space"/>
    <property type="evidence" value="ECO:0007669"/>
    <property type="project" value="TreeGrafter"/>
</dbReference>
<dbReference type="InterPro" id="IPR005515">
    <property type="entry name" value="VOMI"/>
</dbReference>
<keyword evidence="1" id="KW-0472">Membrane</keyword>
<dbReference type="GeneTree" id="ENSGT00390000009313"/>
<reference evidence="2" key="2">
    <citation type="submission" date="2025-09" db="UniProtKB">
        <authorList>
            <consortium name="Ensembl"/>
        </authorList>
    </citation>
    <scope>IDENTIFICATION</scope>
</reference>
<dbReference type="PANTHER" id="PTHR18841">
    <property type="entry name" value="VITELLINE MEMBRANE OUTER LAYER PROTEIN I-RELATED"/>
    <property type="match status" value="1"/>
</dbReference>
<keyword evidence="1" id="KW-1133">Transmembrane helix</keyword>
<dbReference type="SUPFAM" id="SSF51092">
    <property type="entry name" value="Vitelline membrane outer protein-I (VMO-I)"/>
    <property type="match status" value="1"/>
</dbReference>